<organism evidence="2 3">
    <name type="scientific">Nakamurella flava</name>
    <dbReference type="NCBI Taxonomy" id="2576308"/>
    <lineage>
        <taxon>Bacteria</taxon>
        <taxon>Bacillati</taxon>
        <taxon>Actinomycetota</taxon>
        <taxon>Actinomycetes</taxon>
        <taxon>Nakamurellales</taxon>
        <taxon>Nakamurellaceae</taxon>
        <taxon>Nakamurella</taxon>
    </lineage>
</organism>
<feature type="domain" description="Metallo-beta-lactamase" evidence="1">
    <location>
        <begin position="30"/>
        <end position="251"/>
    </location>
</feature>
<dbReference type="Proteomes" id="UP000306985">
    <property type="component" value="Unassembled WGS sequence"/>
</dbReference>
<dbReference type="InterPro" id="IPR036866">
    <property type="entry name" value="RibonucZ/Hydroxyglut_hydro"/>
</dbReference>
<keyword evidence="3" id="KW-1185">Reference proteome</keyword>
<sequence>MALGSIIRIDDRTVLVTGQELDFEKGQPDVGNALLHRVEDTLFLVDTGVTTAFREALSRAVDLVGPWGTLILLTTHGHVDHVGNNDLPDEWAADRGVTVEHYVPARDLAQMTEPTRYWTSTFDRVVGVAPLPAPPALIADSVVSLFQPLRPFGRTTRTFESLPLERFSIGSQRCTGWSFADGAVRVIRSQGHCRGHVVVYFRDCALLHLGDEDNGACGVMQDADQLKLQTSLATAAALVEDGSVQHLTDGHEFQVFDRDGAATHLESLLDQSTALQALALDIVDGQDAVRPKTFLVGYTAGMNKLDVGGANPNPMFTAMMALNQLAEIGLNPLDGPDSNWQRTDLATPAVPAGRPHGLAMIPAAAEMVAWKLRKRDR</sequence>
<dbReference type="GO" id="GO:0016787">
    <property type="term" value="F:hydrolase activity"/>
    <property type="evidence" value="ECO:0007669"/>
    <property type="project" value="UniProtKB-KW"/>
</dbReference>
<dbReference type="SMART" id="SM00849">
    <property type="entry name" value="Lactamase_B"/>
    <property type="match status" value="1"/>
</dbReference>
<protein>
    <submittedName>
        <fullName evidence="2">MBL fold metallo-hydrolase</fullName>
    </submittedName>
</protein>
<dbReference type="EMBL" id="SZZH01000006">
    <property type="protein sequence ID" value="TKV56854.1"/>
    <property type="molecule type" value="Genomic_DNA"/>
</dbReference>
<keyword evidence="2" id="KW-0378">Hydrolase</keyword>
<evidence type="ECO:0000313" key="3">
    <source>
        <dbReference type="Proteomes" id="UP000306985"/>
    </source>
</evidence>
<dbReference type="InterPro" id="IPR001279">
    <property type="entry name" value="Metallo-B-lactamas"/>
</dbReference>
<dbReference type="OrthoDB" id="420651at2"/>
<dbReference type="AlphaFoldDB" id="A0A4U6QA84"/>
<gene>
    <name evidence="2" type="ORF">FDO65_18600</name>
</gene>
<evidence type="ECO:0000259" key="1">
    <source>
        <dbReference type="SMART" id="SM00849"/>
    </source>
</evidence>
<comment type="caution">
    <text evidence="2">The sequence shown here is derived from an EMBL/GenBank/DDBJ whole genome shotgun (WGS) entry which is preliminary data.</text>
</comment>
<dbReference type="Pfam" id="PF00753">
    <property type="entry name" value="Lactamase_B"/>
    <property type="match status" value="1"/>
</dbReference>
<proteinExistence type="predicted"/>
<evidence type="ECO:0000313" key="2">
    <source>
        <dbReference type="EMBL" id="TKV56854.1"/>
    </source>
</evidence>
<name>A0A4U6QA84_9ACTN</name>
<dbReference type="Gene3D" id="3.60.15.10">
    <property type="entry name" value="Ribonuclease Z/Hydroxyacylglutathione hydrolase-like"/>
    <property type="match status" value="1"/>
</dbReference>
<accession>A0A4U6QA84</accession>
<dbReference type="RefSeq" id="WP_137451241.1">
    <property type="nucleotide sequence ID" value="NZ_SZZH01000006.1"/>
</dbReference>
<reference evidence="2 3" key="1">
    <citation type="submission" date="2019-05" db="EMBL/GenBank/DDBJ databases">
        <title>Nakamurella sp. N5BH11, whole genome shotgun sequence.</title>
        <authorList>
            <person name="Tuo L."/>
        </authorList>
    </citation>
    <scope>NUCLEOTIDE SEQUENCE [LARGE SCALE GENOMIC DNA]</scope>
    <source>
        <strain evidence="2 3">N5BH11</strain>
    </source>
</reference>
<dbReference type="SUPFAM" id="SSF56281">
    <property type="entry name" value="Metallo-hydrolase/oxidoreductase"/>
    <property type="match status" value="1"/>
</dbReference>